<protein>
    <submittedName>
        <fullName evidence="2">Heterokaryon incompatibility protein-domain-containing protein</fullName>
    </submittedName>
</protein>
<evidence type="ECO:0000259" key="1">
    <source>
        <dbReference type="Pfam" id="PF06985"/>
    </source>
</evidence>
<dbReference type="PANTHER" id="PTHR24148:SF73">
    <property type="entry name" value="HET DOMAIN PROTEIN (AFU_ORTHOLOGUE AFUA_8G01020)"/>
    <property type="match status" value="1"/>
</dbReference>
<reference evidence="2" key="1">
    <citation type="submission" date="2023-06" db="EMBL/GenBank/DDBJ databases">
        <title>Genome-scale phylogeny and comparative genomics of the fungal order Sordariales.</title>
        <authorList>
            <consortium name="Lawrence Berkeley National Laboratory"/>
            <person name="Hensen N."/>
            <person name="Bonometti L."/>
            <person name="Westerberg I."/>
            <person name="Brannstrom I.O."/>
            <person name="Guillou S."/>
            <person name="Cros-Aarteil S."/>
            <person name="Calhoun S."/>
            <person name="Haridas S."/>
            <person name="Kuo A."/>
            <person name="Mondo S."/>
            <person name="Pangilinan J."/>
            <person name="Riley R."/>
            <person name="Labutti K."/>
            <person name="Andreopoulos B."/>
            <person name="Lipzen A."/>
            <person name="Chen C."/>
            <person name="Yanf M."/>
            <person name="Daum C."/>
            <person name="Ng V."/>
            <person name="Clum A."/>
            <person name="Steindorff A."/>
            <person name="Ohm R."/>
            <person name="Martin F."/>
            <person name="Silar P."/>
            <person name="Natvig D."/>
            <person name="Lalanne C."/>
            <person name="Gautier V."/>
            <person name="Ament-Velasquez S.L."/>
            <person name="Kruys A."/>
            <person name="Hutchinson M.I."/>
            <person name="Powell A.J."/>
            <person name="Barry K."/>
            <person name="Miller A.N."/>
            <person name="Grigoriev I.V."/>
            <person name="Debuchy R."/>
            <person name="Gladieux P."/>
            <person name="Thoren M.H."/>
            <person name="Johannesson H."/>
        </authorList>
    </citation>
    <scope>NUCLEOTIDE SEQUENCE</scope>
    <source>
        <strain evidence="2">SMH4607-1</strain>
    </source>
</reference>
<feature type="non-terminal residue" evidence="2">
    <location>
        <position position="1"/>
    </location>
</feature>
<keyword evidence="3" id="KW-1185">Reference proteome</keyword>
<dbReference type="EMBL" id="JAUKUA010000004">
    <property type="protein sequence ID" value="KAK0714492.1"/>
    <property type="molecule type" value="Genomic_DNA"/>
</dbReference>
<dbReference type="Proteomes" id="UP001172102">
    <property type="component" value="Unassembled WGS sequence"/>
</dbReference>
<feature type="non-terminal residue" evidence="2">
    <location>
        <position position="119"/>
    </location>
</feature>
<dbReference type="AlphaFoldDB" id="A0AA40AEP7"/>
<gene>
    <name evidence="2" type="ORF">B0H67DRAFT_442407</name>
</gene>
<feature type="domain" description="Heterokaryon incompatibility" evidence="1">
    <location>
        <begin position="33"/>
        <end position="117"/>
    </location>
</feature>
<name>A0AA40AEP7_9PEZI</name>
<evidence type="ECO:0000313" key="2">
    <source>
        <dbReference type="EMBL" id="KAK0714492.1"/>
    </source>
</evidence>
<organism evidence="2 3">
    <name type="scientific">Lasiosphaeris hirsuta</name>
    <dbReference type="NCBI Taxonomy" id="260670"/>
    <lineage>
        <taxon>Eukaryota</taxon>
        <taxon>Fungi</taxon>
        <taxon>Dikarya</taxon>
        <taxon>Ascomycota</taxon>
        <taxon>Pezizomycotina</taxon>
        <taxon>Sordariomycetes</taxon>
        <taxon>Sordariomycetidae</taxon>
        <taxon>Sordariales</taxon>
        <taxon>Lasiosphaeriaceae</taxon>
        <taxon>Lasiosphaeris</taxon>
    </lineage>
</organism>
<dbReference type="Pfam" id="PF06985">
    <property type="entry name" value="HET"/>
    <property type="match status" value="1"/>
</dbReference>
<sequence>IRILVIEPAPDDDPDSEIRCRLEHVPLSSSSRYVALSYCWGPPNTIVPARIDGQRHLIRPSLSAALTELRRRRHLRVWADAVCIDQDNTEERSQQVLRMAAIYRSAAAVVAWIGAGDDG</sequence>
<dbReference type="PANTHER" id="PTHR24148">
    <property type="entry name" value="ANKYRIN REPEAT DOMAIN-CONTAINING PROTEIN 39 HOMOLOG-RELATED"/>
    <property type="match status" value="1"/>
</dbReference>
<accession>A0AA40AEP7</accession>
<dbReference type="InterPro" id="IPR052895">
    <property type="entry name" value="HetReg/Transcr_Mod"/>
</dbReference>
<evidence type="ECO:0000313" key="3">
    <source>
        <dbReference type="Proteomes" id="UP001172102"/>
    </source>
</evidence>
<comment type="caution">
    <text evidence="2">The sequence shown here is derived from an EMBL/GenBank/DDBJ whole genome shotgun (WGS) entry which is preliminary data.</text>
</comment>
<dbReference type="InterPro" id="IPR010730">
    <property type="entry name" value="HET"/>
</dbReference>
<proteinExistence type="predicted"/>